<dbReference type="PANTHER" id="PTHR48100:SF1">
    <property type="entry name" value="HISTIDINE PHOSPHATASE FAMILY PROTEIN-RELATED"/>
    <property type="match status" value="1"/>
</dbReference>
<organism evidence="1 2">
    <name type="scientific">Salinimicrobium gaetbulicola</name>
    <dbReference type="NCBI Taxonomy" id="999702"/>
    <lineage>
        <taxon>Bacteria</taxon>
        <taxon>Pseudomonadati</taxon>
        <taxon>Bacteroidota</taxon>
        <taxon>Flavobacteriia</taxon>
        <taxon>Flavobacteriales</taxon>
        <taxon>Flavobacteriaceae</taxon>
        <taxon>Salinimicrobium</taxon>
    </lineage>
</organism>
<evidence type="ECO:0000313" key="1">
    <source>
        <dbReference type="EMBL" id="MFD0975924.1"/>
    </source>
</evidence>
<gene>
    <name evidence="1" type="ORF">ACFQ1G_03890</name>
</gene>
<evidence type="ECO:0000313" key="2">
    <source>
        <dbReference type="Proteomes" id="UP001597100"/>
    </source>
</evidence>
<dbReference type="InterPro" id="IPR050275">
    <property type="entry name" value="PGM_Phosphatase"/>
</dbReference>
<dbReference type="SUPFAM" id="SSF53254">
    <property type="entry name" value="Phosphoglycerate mutase-like"/>
    <property type="match status" value="1"/>
</dbReference>
<dbReference type="Pfam" id="PF00300">
    <property type="entry name" value="His_Phos_1"/>
    <property type="match status" value="1"/>
</dbReference>
<dbReference type="Proteomes" id="UP001597100">
    <property type="component" value="Unassembled WGS sequence"/>
</dbReference>
<dbReference type="Gene3D" id="3.40.50.1240">
    <property type="entry name" value="Phosphoglycerate mutase-like"/>
    <property type="match status" value="1"/>
</dbReference>
<dbReference type="EMBL" id="JBHTJP010000032">
    <property type="protein sequence ID" value="MFD0975924.1"/>
    <property type="molecule type" value="Genomic_DNA"/>
</dbReference>
<proteinExistence type="predicted"/>
<reference evidence="2" key="1">
    <citation type="journal article" date="2019" name="Int. J. Syst. Evol. Microbiol.">
        <title>The Global Catalogue of Microorganisms (GCM) 10K type strain sequencing project: providing services to taxonomists for standard genome sequencing and annotation.</title>
        <authorList>
            <consortium name="The Broad Institute Genomics Platform"/>
            <consortium name="The Broad Institute Genome Sequencing Center for Infectious Disease"/>
            <person name="Wu L."/>
            <person name="Ma J."/>
        </authorList>
    </citation>
    <scope>NUCLEOTIDE SEQUENCE [LARGE SCALE GENOMIC DNA]</scope>
    <source>
        <strain evidence="2">CCUG 60898</strain>
    </source>
</reference>
<protein>
    <submittedName>
        <fullName evidence="1">SixA phosphatase family protein</fullName>
    </submittedName>
</protein>
<dbReference type="InterPro" id="IPR029033">
    <property type="entry name" value="His_PPase_superfam"/>
</dbReference>
<dbReference type="CDD" id="cd07067">
    <property type="entry name" value="HP_PGM_like"/>
    <property type="match status" value="1"/>
</dbReference>
<dbReference type="RefSeq" id="WP_380736960.1">
    <property type="nucleotide sequence ID" value="NZ_JBHTJP010000032.1"/>
</dbReference>
<accession>A0ABW3IDH8</accession>
<dbReference type="InterPro" id="IPR013078">
    <property type="entry name" value="His_Pase_superF_clade-1"/>
</dbReference>
<dbReference type="PANTHER" id="PTHR48100">
    <property type="entry name" value="BROAD-SPECIFICITY PHOSPHATASE YOR283W-RELATED"/>
    <property type="match status" value="1"/>
</dbReference>
<comment type="caution">
    <text evidence="1">The sequence shown here is derived from an EMBL/GenBank/DDBJ whole genome shotgun (WGS) entry which is preliminary data.</text>
</comment>
<sequence length="171" mass="19716">MTAFLIFILAFFPVENPSEENIQKQEAMTSYYFIRHAEKEVSDPANKDPDLTDEGRSRAQKWAEILKEVEFDLIFTTDFIRTRKTAEAVANSQEKEVQQYDPKQLYSEEFQKKTKGKTVLVVGHSNSNPRFVNVILGEKAYEDLPESEYGSLYIVNISPDGTKSHQVHYIN</sequence>
<name>A0ABW3IDH8_9FLAO</name>
<keyword evidence="2" id="KW-1185">Reference proteome</keyword>